<dbReference type="EMBL" id="LBUZ01000010">
    <property type="protein sequence ID" value="KKQ75498.1"/>
    <property type="molecule type" value="Genomic_DNA"/>
</dbReference>
<reference evidence="1 2" key="1">
    <citation type="journal article" date="2015" name="Nature">
        <title>rRNA introns, odd ribosomes, and small enigmatic genomes across a large radiation of phyla.</title>
        <authorList>
            <person name="Brown C.T."/>
            <person name="Hug L.A."/>
            <person name="Thomas B.C."/>
            <person name="Sharon I."/>
            <person name="Castelle C.J."/>
            <person name="Singh A."/>
            <person name="Wilkins M.J."/>
            <person name="Williams K.H."/>
            <person name="Banfield J.F."/>
        </authorList>
    </citation>
    <scope>NUCLEOTIDE SEQUENCE [LARGE SCALE GENOMIC DNA]</scope>
</reference>
<dbReference type="AlphaFoldDB" id="A0A0G0K730"/>
<proteinExistence type="predicted"/>
<comment type="caution">
    <text evidence="1">The sequence shown here is derived from an EMBL/GenBank/DDBJ whole genome shotgun (WGS) entry which is preliminary data.</text>
</comment>
<organism evidence="1 2">
    <name type="scientific">Candidatus Woesebacteria bacterium GW2011_GWB1_38_5b</name>
    <dbReference type="NCBI Taxonomy" id="1618569"/>
    <lineage>
        <taxon>Bacteria</taxon>
        <taxon>Candidatus Woeseibacteriota</taxon>
    </lineage>
</organism>
<name>A0A0G0K730_9BACT</name>
<accession>A0A0G0K730</accession>
<sequence>MTKNNTEIASLAMDLKRVALGFYSGSNKMARRFSQEALKRKSEISKQDLKPYLLKFLQKLPKILKQKDEKKLAEDALMYSTIFQNYSLNN</sequence>
<protein>
    <submittedName>
        <fullName evidence="1">Uncharacterized protein</fullName>
    </submittedName>
</protein>
<evidence type="ECO:0000313" key="2">
    <source>
        <dbReference type="Proteomes" id="UP000034181"/>
    </source>
</evidence>
<evidence type="ECO:0000313" key="1">
    <source>
        <dbReference type="EMBL" id="KKQ75498.1"/>
    </source>
</evidence>
<gene>
    <name evidence="1" type="ORF">US96_C0010G0014</name>
</gene>
<dbReference type="Proteomes" id="UP000034181">
    <property type="component" value="Unassembled WGS sequence"/>
</dbReference>